<proteinExistence type="predicted"/>
<keyword evidence="3" id="KW-1185">Reference proteome</keyword>
<feature type="transmembrane region" description="Helical" evidence="1">
    <location>
        <begin position="222"/>
        <end position="241"/>
    </location>
</feature>
<comment type="caution">
    <text evidence="2">The sequence shown here is derived from an EMBL/GenBank/DDBJ whole genome shotgun (WGS) entry which is preliminary data.</text>
</comment>
<dbReference type="EMBL" id="SDPN01000007">
    <property type="protein sequence ID" value="RXZ72053.1"/>
    <property type="molecule type" value="Genomic_DNA"/>
</dbReference>
<sequence length="390" mass="39948">MTEPMPGPMRLRGAALSLITLLGGVSLAVIPAATVSISSRLFTVDEQGFLAVAVLVATFAGQLTFAVVVESRLSSAATERRVVFPLWLAAISVVTAVVVAVLPPTAVVLAIGLPILIAALEVGRGVSVAERLDRREIVASIAVGSGALVGVLAGFAGQQWALVPLVVGIAIATCIRCLPVAHRPSRPEPAVMGWVIADTAITGVVYPLLNAMILAFLGSTDAVLFASIATVSGLLAIPLNFMRLRLLKQHSRLDIVVSAASVLAAVVALLVLELAGAFGFIFGAAWAGSATLVPLLLACAWRAASLATTIPFAALRRAGAVRLLTGLRAVVSVVTFALAAAGLALESLSAVFLGLLVAELASAVVYELARRRRLERGIREAAAVEAGGGA</sequence>
<feature type="transmembrane region" description="Helical" evidence="1">
    <location>
        <begin position="191"/>
        <end position="216"/>
    </location>
</feature>
<feature type="transmembrane region" description="Helical" evidence="1">
    <location>
        <begin position="327"/>
        <end position="345"/>
    </location>
</feature>
<dbReference type="RefSeq" id="WP_129519873.1">
    <property type="nucleotide sequence ID" value="NZ_SDPN01000007.1"/>
</dbReference>
<name>A0A4Q2L6D5_9MICO</name>
<evidence type="ECO:0000313" key="2">
    <source>
        <dbReference type="EMBL" id="RXZ72053.1"/>
    </source>
</evidence>
<feature type="transmembrane region" description="Helical" evidence="1">
    <location>
        <begin position="292"/>
        <end position="315"/>
    </location>
</feature>
<evidence type="ECO:0000256" key="1">
    <source>
        <dbReference type="SAM" id="Phobius"/>
    </source>
</evidence>
<accession>A0A4Q2L6D5</accession>
<dbReference type="Proteomes" id="UP000293865">
    <property type="component" value="Unassembled WGS sequence"/>
</dbReference>
<evidence type="ECO:0000313" key="3">
    <source>
        <dbReference type="Proteomes" id="UP000293865"/>
    </source>
</evidence>
<dbReference type="OrthoDB" id="4922460at2"/>
<gene>
    <name evidence="2" type="ORF">ESP51_05390</name>
</gene>
<keyword evidence="1" id="KW-0812">Transmembrane</keyword>
<feature type="transmembrane region" description="Helical" evidence="1">
    <location>
        <begin position="253"/>
        <end position="286"/>
    </location>
</feature>
<protein>
    <recommendedName>
        <fullName evidence="4">Polysaccharide biosynthesis protein</fullName>
    </recommendedName>
</protein>
<keyword evidence="1" id="KW-1133">Transmembrane helix</keyword>
<feature type="transmembrane region" description="Helical" evidence="1">
    <location>
        <begin position="107"/>
        <end position="125"/>
    </location>
</feature>
<dbReference type="AlphaFoldDB" id="A0A4Q2L6D5"/>
<evidence type="ECO:0008006" key="4">
    <source>
        <dbReference type="Google" id="ProtNLM"/>
    </source>
</evidence>
<feature type="transmembrane region" description="Helical" evidence="1">
    <location>
        <begin position="48"/>
        <end position="70"/>
    </location>
</feature>
<feature type="transmembrane region" description="Helical" evidence="1">
    <location>
        <begin position="137"/>
        <end position="155"/>
    </location>
</feature>
<keyword evidence="1" id="KW-0472">Membrane</keyword>
<feature type="transmembrane region" description="Helical" evidence="1">
    <location>
        <begin position="161"/>
        <end position="179"/>
    </location>
</feature>
<feature type="transmembrane region" description="Helical" evidence="1">
    <location>
        <begin position="351"/>
        <end position="369"/>
    </location>
</feature>
<reference evidence="2 3" key="1">
    <citation type="submission" date="2019-01" db="EMBL/GenBank/DDBJ databases">
        <title>Agromyces.</title>
        <authorList>
            <person name="Li J."/>
        </authorList>
    </citation>
    <scope>NUCLEOTIDE SEQUENCE [LARGE SCALE GENOMIC DNA]</scope>
    <source>
        <strain evidence="2 3">DSM 15934</strain>
    </source>
</reference>
<feature type="transmembrane region" description="Helical" evidence="1">
    <location>
        <begin position="82"/>
        <end position="101"/>
    </location>
</feature>
<organism evidence="2 3">
    <name type="scientific">Agromyces albus</name>
    <dbReference type="NCBI Taxonomy" id="205332"/>
    <lineage>
        <taxon>Bacteria</taxon>
        <taxon>Bacillati</taxon>
        <taxon>Actinomycetota</taxon>
        <taxon>Actinomycetes</taxon>
        <taxon>Micrococcales</taxon>
        <taxon>Microbacteriaceae</taxon>
        <taxon>Agromyces</taxon>
    </lineage>
</organism>